<gene>
    <name evidence="2" type="ORF">C943_00981</name>
</gene>
<evidence type="ECO:0000256" key="1">
    <source>
        <dbReference type="SAM" id="SignalP"/>
    </source>
</evidence>
<proteinExistence type="predicted"/>
<dbReference type="eggNOG" id="ENOG502Z8D0">
    <property type="taxonomic scope" value="Bacteria"/>
</dbReference>
<dbReference type="AlphaFoldDB" id="M7XDH9"/>
<reference evidence="2" key="1">
    <citation type="submission" date="2013-01" db="EMBL/GenBank/DDBJ databases">
        <title>Genome assembly of Mariniradius saccharolyticus AK6.</title>
        <authorList>
            <person name="Vaidya B."/>
            <person name="Khatri I."/>
            <person name="Tanuku N.R.S."/>
            <person name="Subramanian S."/>
            <person name="Pinnaka A."/>
        </authorList>
    </citation>
    <scope>NUCLEOTIDE SEQUENCE [LARGE SCALE GENOMIC DNA]</scope>
    <source>
        <strain evidence="2">AK6</strain>
    </source>
</reference>
<feature type="signal peptide" evidence="1">
    <location>
        <begin position="1"/>
        <end position="20"/>
    </location>
</feature>
<dbReference type="RefSeq" id="WP_008628424.1">
    <property type="nucleotide sequence ID" value="NZ_AMZY02000012.1"/>
</dbReference>
<feature type="chain" id="PRO_5004087921" description="Outer membrane protein" evidence="1">
    <location>
        <begin position="21"/>
        <end position="373"/>
    </location>
</feature>
<dbReference type="Proteomes" id="UP000010953">
    <property type="component" value="Unassembled WGS sequence"/>
</dbReference>
<sequence length="373" mass="41309">MRSLYLLSVAFLLVISGAHAQVFTNKVVGEKNQSKRDSLKDSEYPYSLPIWGAKATKAGYDLPYSAGLSSQYFWQESDIVIDNLMVGFNGGQMYNVDDLIRFNKAVAAASAVSVRPDIWLFPFLNVYAILGRTQASTDVGFGLWLPDSTNNYTEVMTSGSKVDFNASTFGIGMTPTIGVGGGFLALDMNVAWTDVPQLTQPARTFIFGPRLGKNFKLEKPQRAVAVWVGAFRVHLNSETNGSVKLSDVVPVEELQPKIDLGFEKVENAQTQVDTWWEGLSPTDQRNPINIAKYNAANSALTRASQILVAADAALNDDQYSTVEYSMDKRPANAWNFIVGTQYQFSKHLMLRLEYGFLGTRQQIITGVQYRFGL</sequence>
<dbReference type="STRING" id="1239962.C943_00981"/>
<dbReference type="EMBL" id="AMZY02000012">
    <property type="protein sequence ID" value="EMS32628.1"/>
    <property type="molecule type" value="Genomic_DNA"/>
</dbReference>
<protein>
    <recommendedName>
        <fullName evidence="4">Outer membrane protein</fullName>
    </recommendedName>
</protein>
<evidence type="ECO:0008006" key="4">
    <source>
        <dbReference type="Google" id="ProtNLM"/>
    </source>
</evidence>
<organism evidence="2 3">
    <name type="scientific">Mariniradius saccharolyticus AK6</name>
    <dbReference type="NCBI Taxonomy" id="1239962"/>
    <lineage>
        <taxon>Bacteria</taxon>
        <taxon>Pseudomonadati</taxon>
        <taxon>Bacteroidota</taxon>
        <taxon>Cytophagia</taxon>
        <taxon>Cytophagales</taxon>
        <taxon>Cyclobacteriaceae</taxon>
        <taxon>Mariniradius</taxon>
    </lineage>
</organism>
<keyword evidence="3" id="KW-1185">Reference proteome</keyword>
<evidence type="ECO:0000313" key="3">
    <source>
        <dbReference type="Proteomes" id="UP000010953"/>
    </source>
</evidence>
<dbReference type="InParanoid" id="M7XDH9"/>
<keyword evidence="1" id="KW-0732">Signal</keyword>
<name>M7XDH9_9BACT</name>
<evidence type="ECO:0000313" key="2">
    <source>
        <dbReference type="EMBL" id="EMS32628.1"/>
    </source>
</evidence>
<dbReference type="OrthoDB" id="7593840at2"/>
<accession>M7XDH9</accession>
<comment type="caution">
    <text evidence="2">The sequence shown here is derived from an EMBL/GenBank/DDBJ whole genome shotgun (WGS) entry which is preliminary data.</text>
</comment>